<organism evidence="3 4">
    <name type="scientific">Sphingomonas hominis</name>
    <dbReference type="NCBI Taxonomy" id="2741495"/>
    <lineage>
        <taxon>Bacteria</taxon>
        <taxon>Pseudomonadati</taxon>
        <taxon>Pseudomonadota</taxon>
        <taxon>Alphaproteobacteria</taxon>
        <taxon>Sphingomonadales</taxon>
        <taxon>Sphingomonadaceae</taxon>
        <taxon>Sphingomonas</taxon>
    </lineage>
</organism>
<accession>A0ABX2JEQ3</accession>
<dbReference type="RefSeq" id="WP_174192186.1">
    <property type="nucleotide sequence ID" value="NZ_JABULH010000001.1"/>
</dbReference>
<gene>
    <name evidence="3" type="ORF">HRV97_03030</name>
</gene>
<name>A0ABX2JEQ3_9SPHN</name>
<dbReference type="Proteomes" id="UP000621447">
    <property type="component" value="Unassembled WGS sequence"/>
</dbReference>
<keyword evidence="1" id="KW-0812">Transmembrane</keyword>
<proteinExistence type="predicted"/>
<keyword evidence="2" id="KW-0732">Signal</keyword>
<evidence type="ECO:0000313" key="4">
    <source>
        <dbReference type="Proteomes" id="UP000621447"/>
    </source>
</evidence>
<sequence length="80" mass="7807">MLKRILATVAVASLSISPALAATNPAANLSVAKVARTSAPTAKSSELNGGFGFVGLAILAGIVAIGVIAIVNGDDDSDSN</sequence>
<evidence type="ECO:0000256" key="2">
    <source>
        <dbReference type="SAM" id="SignalP"/>
    </source>
</evidence>
<evidence type="ECO:0000313" key="3">
    <source>
        <dbReference type="EMBL" id="NTS64134.1"/>
    </source>
</evidence>
<keyword evidence="4" id="KW-1185">Reference proteome</keyword>
<feature type="chain" id="PRO_5047426208" evidence="2">
    <location>
        <begin position="22"/>
        <end position="80"/>
    </location>
</feature>
<feature type="signal peptide" evidence="2">
    <location>
        <begin position="1"/>
        <end position="21"/>
    </location>
</feature>
<keyword evidence="1" id="KW-1133">Transmembrane helix</keyword>
<comment type="caution">
    <text evidence="3">The sequence shown here is derived from an EMBL/GenBank/DDBJ whole genome shotgun (WGS) entry which is preliminary data.</text>
</comment>
<protein>
    <submittedName>
        <fullName evidence="3">Uncharacterized protein</fullName>
    </submittedName>
</protein>
<evidence type="ECO:0000256" key="1">
    <source>
        <dbReference type="SAM" id="Phobius"/>
    </source>
</evidence>
<keyword evidence="1" id="KW-0472">Membrane</keyword>
<reference evidence="3 4" key="1">
    <citation type="submission" date="2020-06" db="EMBL/GenBank/DDBJ databases">
        <title>Sphingomonas hominis sp. nov., a member of the Sphingomonas, isolated from the hair of a 22-year-old girl.</title>
        <authorList>
            <person name="Zhang D.-F."/>
            <person name="Cui X.-W."/>
        </authorList>
    </citation>
    <scope>NUCLEOTIDE SEQUENCE [LARGE SCALE GENOMIC DNA]</scope>
    <source>
        <strain evidence="3 4">HHU CXW</strain>
    </source>
</reference>
<dbReference type="EMBL" id="JABULH010000001">
    <property type="protein sequence ID" value="NTS64134.1"/>
    <property type="molecule type" value="Genomic_DNA"/>
</dbReference>
<feature type="transmembrane region" description="Helical" evidence="1">
    <location>
        <begin position="50"/>
        <end position="71"/>
    </location>
</feature>